<organism evidence="2 3">
    <name type="scientific">Liparis tanakae</name>
    <name type="common">Tanaka's snailfish</name>
    <dbReference type="NCBI Taxonomy" id="230148"/>
    <lineage>
        <taxon>Eukaryota</taxon>
        <taxon>Metazoa</taxon>
        <taxon>Chordata</taxon>
        <taxon>Craniata</taxon>
        <taxon>Vertebrata</taxon>
        <taxon>Euteleostomi</taxon>
        <taxon>Actinopterygii</taxon>
        <taxon>Neopterygii</taxon>
        <taxon>Teleostei</taxon>
        <taxon>Neoteleostei</taxon>
        <taxon>Acanthomorphata</taxon>
        <taxon>Eupercaria</taxon>
        <taxon>Perciformes</taxon>
        <taxon>Cottioidei</taxon>
        <taxon>Cottales</taxon>
        <taxon>Liparidae</taxon>
        <taxon>Liparis</taxon>
    </lineage>
</organism>
<sequence>MEAKGGAWPSPSVITPQITKDRPHNKGGLTGYQPLGVCVPAADLKSAGHYGDITEEHLLDCSPTRGQECVMGGTSWKIKQKTPKEAWWAGGGGGACWAGGGACWAGGGGGACW</sequence>
<evidence type="ECO:0000313" key="2">
    <source>
        <dbReference type="EMBL" id="TNN43306.1"/>
    </source>
</evidence>
<name>A0A4Z2FPZ3_9TELE</name>
<feature type="region of interest" description="Disordered" evidence="1">
    <location>
        <begin position="1"/>
        <end position="31"/>
    </location>
</feature>
<evidence type="ECO:0000313" key="3">
    <source>
        <dbReference type="Proteomes" id="UP000314294"/>
    </source>
</evidence>
<keyword evidence="3" id="KW-1185">Reference proteome</keyword>
<accession>A0A4Z2FPZ3</accession>
<reference evidence="2 3" key="1">
    <citation type="submission" date="2019-03" db="EMBL/GenBank/DDBJ databases">
        <title>First draft genome of Liparis tanakae, snailfish: a comprehensive survey of snailfish specific genes.</title>
        <authorList>
            <person name="Kim W."/>
            <person name="Song I."/>
            <person name="Jeong J.-H."/>
            <person name="Kim D."/>
            <person name="Kim S."/>
            <person name="Ryu S."/>
            <person name="Song J.Y."/>
            <person name="Lee S.K."/>
        </authorList>
    </citation>
    <scope>NUCLEOTIDE SEQUENCE [LARGE SCALE GENOMIC DNA]</scope>
    <source>
        <tissue evidence="2">Muscle</tissue>
    </source>
</reference>
<dbReference type="AlphaFoldDB" id="A0A4Z2FPZ3"/>
<protein>
    <submittedName>
        <fullName evidence="2">Uncharacterized protein</fullName>
    </submittedName>
</protein>
<proteinExistence type="predicted"/>
<dbReference type="EMBL" id="SRLO01000976">
    <property type="protein sequence ID" value="TNN43306.1"/>
    <property type="molecule type" value="Genomic_DNA"/>
</dbReference>
<comment type="caution">
    <text evidence="2">The sequence shown here is derived from an EMBL/GenBank/DDBJ whole genome shotgun (WGS) entry which is preliminary data.</text>
</comment>
<evidence type="ECO:0000256" key="1">
    <source>
        <dbReference type="SAM" id="MobiDB-lite"/>
    </source>
</evidence>
<dbReference type="Proteomes" id="UP000314294">
    <property type="component" value="Unassembled WGS sequence"/>
</dbReference>
<gene>
    <name evidence="2" type="ORF">EYF80_046492</name>
</gene>